<protein>
    <submittedName>
        <fullName evidence="1">Uncharacterized protein</fullName>
    </submittedName>
</protein>
<evidence type="ECO:0000313" key="1">
    <source>
        <dbReference type="EMBL" id="KAK3047789.1"/>
    </source>
</evidence>
<gene>
    <name evidence="1" type="ORF">LTR09_010764</name>
</gene>
<name>A0AAJ0DDH6_9PEZI</name>
<accession>A0AAJ0DDH6</accession>
<proteinExistence type="predicted"/>
<evidence type="ECO:0000313" key="2">
    <source>
        <dbReference type="Proteomes" id="UP001271007"/>
    </source>
</evidence>
<dbReference type="AlphaFoldDB" id="A0AAJ0DDH6"/>
<keyword evidence="2" id="KW-1185">Reference proteome</keyword>
<dbReference type="Proteomes" id="UP001271007">
    <property type="component" value="Unassembled WGS sequence"/>
</dbReference>
<comment type="caution">
    <text evidence="1">The sequence shown here is derived from an EMBL/GenBank/DDBJ whole genome shotgun (WGS) entry which is preliminary data.</text>
</comment>
<organism evidence="1 2">
    <name type="scientific">Extremus antarcticus</name>
    <dbReference type="NCBI Taxonomy" id="702011"/>
    <lineage>
        <taxon>Eukaryota</taxon>
        <taxon>Fungi</taxon>
        <taxon>Dikarya</taxon>
        <taxon>Ascomycota</taxon>
        <taxon>Pezizomycotina</taxon>
        <taxon>Dothideomycetes</taxon>
        <taxon>Dothideomycetidae</taxon>
        <taxon>Mycosphaerellales</taxon>
        <taxon>Extremaceae</taxon>
        <taxon>Extremus</taxon>
    </lineage>
</organism>
<dbReference type="EMBL" id="JAWDJX010000056">
    <property type="protein sequence ID" value="KAK3047789.1"/>
    <property type="molecule type" value="Genomic_DNA"/>
</dbReference>
<sequence>MAVPTLDDREQQSLDTLLDRLEDAGPHAMNEDLATQITQTIFHSQPEFTDIILKEAMIYVVCRLRKAVDDMLEFASIAVKQHPTKIDAAMWRAQGECYKGITGRAGFEEGMTFDDFERDVRESLAVDAVTLRRGIVDFSALAIVPEIAAGRLAKAICVAQGDIDGLIRESDSIVPCATVDLCRHSAVGLGSHQSSAVASFPPGPNIDDSLEVGNFALPALEHAGATFKAANSLPDYNEATDSSARGDKGSLA</sequence>
<reference evidence="1" key="1">
    <citation type="submission" date="2023-04" db="EMBL/GenBank/DDBJ databases">
        <title>Black Yeasts Isolated from many extreme environments.</title>
        <authorList>
            <person name="Coleine C."/>
            <person name="Stajich J.E."/>
            <person name="Selbmann L."/>
        </authorList>
    </citation>
    <scope>NUCLEOTIDE SEQUENCE</scope>
    <source>
        <strain evidence="1">CCFEE 5312</strain>
    </source>
</reference>